<keyword evidence="5 9" id="KW-1133">Transmembrane helix</keyword>
<evidence type="ECO:0000313" key="12">
    <source>
        <dbReference type="WBParaSite" id="SBAD_0000390001-mRNA-1"/>
    </source>
</evidence>
<dbReference type="PANTHER" id="PTHR43829">
    <property type="entry name" value="AQUAPORIN OR AQUAGLYCEROPORIN RELATED"/>
    <property type="match status" value="1"/>
</dbReference>
<dbReference type="Proteomes" id="UP000270296">
    <property type="component" value="Unassembled WGS sequence"/>
</dbReference>
<dbReference type="GO" id="GO:0016323">
    <property type="term" value="C:basolateral plasma membrane"/>
    <property type="evidence" value="ECO:0007669"/>
    <property type="project" value="TreeGrafter"/>
</dbReference>
<evidence type="ECO:0000256" key="6">
    <source>
        <dbReference type="ARBA" id="ARBA00023136"/>
    </source>
</evidence>
<evidence type="ECO:0000313" key="10">
    <source>
        <dbReference type="EMBL" id="VDP02180.1"/>
    </source>
</evidence>
<dbReference type="OrthoDB" id="3222at2759"/>
<sequence>MYDLRSVLADYFGANLVPVRILLAEFLGTAFLVALGDGSVAQMVLSKGALNSFFTVTIAYGLAVAFGVYLAIGVSGKKIRIC</sequence>
<gene>
    <name evidence="10" type="ORF">SBAD_LOCUS3730</name>
</gene>
<keyword evidence="11" id="KW-1185">Reference proteome</keyword>
<feature type="transmembrane region" description="Helical" evidence="9">
    <location>
        <begin position="53"/>
        <end position="72"/>
    </location>
</feature>
<feature type="transmembrane region" description="Helical" evidence="9">
    <location>
        <begin position="12"/>
        <end position="33"/>
    </location>
</feature>
<evidence type="ECO:0000256" key="9">
    <source>
        <dbReference type="SAM" id="Phobius"/>
    </source>
</evidence>
<keyword evidence="4 8" id="KW-0812">Transmembrane</keyword>
<reference evidence="10 11" key="2">
    <citation type="submission" date="2018-11" db="EMBL/GenBank/DDBJ databases">
        <authorList>
            <consortium name="Pathogen Informatics"/>
        </authorList>
    </citation>
    <scope>NUCLEOTIDE SEQUENCE [LARGE SCALE GENOMIC DNA]</scope>
</reference>
<evidence type="ECO:0000313" key="11">
    <source>
        <dbReference type="Proteomes" id="UP000270296"/>
    </source>
</evidence>
<evidence type="ECO:0000256" key="7">
    <source>
        <dbReference type="ARBA" id="ARBA00045280"/>
    </source>
</evidence>
<reference evidence="12" key="1">
    <citation type="submission" date="2016-06" db="UniProtKB">
        <authorList>
            <consortium name="WormBaseParasite"/>
        </authorList>
    </citation>
    <scope>IDENTIFICATION</scope>
</reference>
<evidence type="ECO:0000256" key="1">
    <source>
        <dbReference type="ARBA" id="ARBA00004141"/>
    </source>
</evidence>
<dbReference type="EMBL" id="UZAM01007917">
    <property type="protein sequence ID" value="VDP02180.1"/>
    <property type="molecule type" value="Genomic_DNA"/>
</dbReference>
<dbReference type="Pfam" id="PF00230">
    <property type="entry name" value="MIP"/>
    <property type="match status" value="1"/>
</dbReference>
<dbReference type="PRINTS" id="PR00783">
    <property type="entry name" value="MINTRINSICP"/>
</dbReference>
<organism evidence="12">
    <name type="scientific">Soboliphyme baturini</name>
    <dbReference type="NCBI Taxonomy" id="241478"/>
    <lineage>
        <taxon>Eukaryota</taxon>
        <taxon>Metazoa</taxon>
        <taxon>Ecdysozoa</taxon>
        <taxon>Nematoda</taxon>
        <taxon>Enoplea</taxon>
        <taxon>Dorylaimia</taxon>
        <taxon>Dioctophymatida</taxon>
        <taxon>Dioctophymatoidea</taxon>
        <taxon>Soboliphymatidae</taxon>
        <taxon>Soboliphyme</taxon>
    </lineage>
</organism>
<proteinExistence type="inferred from homology"/>
<evidence type="ECO:0000256" key="3">
    <source>
        <dbReference type="ARBA" id="ARBA00022448"/>
    </source>
</evidence>
<dbReference type="InterPro" id="IPR000425">
    <property type="entry name" value="MIP"/>
</dbReference>
<dbReference type="WBParaSite" id="SBAD_0000390001-mRNA-1">
    <property type="protein sequence ID" value="SBAD_0000390001-mRNA-1"/>
    <property type="gene ID" value="SBAD_0000390001"/>
</dbReference>
<name>A0A183IJD4_9BILA</name>
<dbReference type="GO" id="GO:0015204">
    <property type="term" value="F:urea transmembrane transporter activity"/>
    <property type="evidence" value="ECO:0007669"/>
    <property type="project" value="TreeGrafter"/>
</dbReference>
<comment type="similarity">
    <text evidence="2 8">Belongs to the MIP/aquaporin (TC 1.A.8) family.</text>
</comment>
<evidence type="ECO:0000256" key="2">
    <source>
        <dbReference type="ARBA" id="ARBA00006175"/>
    </source>
</evidence>
<dbReference type="InterPro" id="IPR050363">
    <property type="entry name" value="MIP/Aquaporin"/>
</dbReference>
<keyword evidence="6 9" id="KW-0472">Membrane</keyword>
<dbReference type="GO" id="GO:0015250">
    <property type="term" value="F:water channel activity"/>
    <property type="evidence" value="ECO:0007669"/>
    <property type="project" value="TreeGrafter"/>
</dbReference>
<comment type="subcellular location">
    <subcellularLocation>
        <location evidence="1">Membrane</location>
        <topology evidence="1">Multi-pass membrane protein</topology>
    </subcellularLocation>
</comment>
<comment type="function">
    <text evidence="7">Aquaglyceroporin that may modulate the water content and osmolytes during anhydrobiosis.</text>
</comment>
<dbReference type="SUPFAM" id="SSF81338">
    <property type="entry name" value="Aquaporin-like"/>
    <property type="match status" value="1"/>
</dbReference>
<dbReference type="AlphaFoldDB" id="A0A183IJD4"/>
<evidence type="ECO:0000256" key="5">
    <source>
        <dbReference type="ARBA" id="ARBA00022989"/>
    </source>
</evidence>
<dbReference type="InterPro" id="IPR023271">
    <property type="entry name" value="Aquaporin-like"/>
</dbReference>
<keyword evidence="3 8" id="KW-0813">Transport</keyword>
<protein>
    <submittedName>
        <fullName evidence="12">Aquaporin family protein</fullName>
    </submittedName>
</protein>
<dbReference type="GO" id="GO:0015254">
    <property type="term" value="F:glycerol channel activity"/>
    <property type="evidence" value="ECO:0007669"/>
    <property type="project" value="TreeGrafter"/>
</dbReference>
<dbReference type="Gene3D" id="1.20.1080.10">
    <property type="entry name" value="Glycerol uptake facilitator protein"/>
    <property type="match status" value="1"/>
</dbReference>
<dbReference type="PANTHER" id="PTHR43829:SF9">
    <property type="entry name" value="AQUAPORIN-9"/>
    <property type="match status" value="1"/>
</dbReference>
<accession>A0A183IJD4</accession>
<evidence type="ECO:0000256" key="4">
    <source>
        <dbReference type="ARBA" id="ARBA00022692"/>
    </source>
</evidence>
<evidence type="ECO:0000256" key="8">
    <source>
        <dbReference type="RuleBase" id="RU000477"/>
    </source>
</evidence>